<feature type="domain" description="CusB-like beta-barrel" evidence="7">
    <location>
        <begin position="219"/>
        <end position="292"/>
    </location>
</feature>
<name>A0A1R3T345_9BACT</name>
<keyword evidence="5" id="KW-0472">Membrane</keyword>
<comment type="subcellular location">
    <subcellularLocation>
        <location evidence="1">Cell envelope</location>
    </subcellularLocation>
</comment>
<dbReference type="STRING" id="1642647.PSM36_1662"/>
<accession>A0A1R3T345</accession>
<dbReference type="Gene3D" id="2.40.50.100">
    <property type="match status" value="1"/>
</dbReference>
<keyword evidence="10" id="KW-1185">Reference proteome</keyword>
<evidence type="ECO:0000259" key="8">
    <source>
        <dbReference type="Pfam" id="PF25967"/>
    </source>
</evidence>
<dbReference type="Proteomes" id="UP000187464">
    <property type="component" value="Chromosome I"/>
</dbReference>
<organism evidence="9 10">
    <name type="scientific">Proteiniphilum saccharofermentans</name>
    <dbReference type="NCBI Taxonomy" id="1642647"/>
    <lineage>
        <taxon>Bacteria</taxon>
        <taxon>Pseudomonadati</taxon>
        <taxon>Bacteroidota</taxon>
        <taxon>Bacteroidia</taxon>
        <taxon>Bacteroidales</taxon>
        <taxon>Dysgonomonadaceae</taxon>
        <taxon>Proteiniphilum</taxon>
    </lineage>
</organism>
<dbReference type="InterPro" id="IPR058792">
    <property type="entry name" value="Beta-barrel_RND_2"/>
</dbReference>
<dbReference type="InterPro" id="IPR058627">
    <property type="entry name" value="MdtA-like_C"/>
</dbReference>
<protein>
    <submittedName>
        <fullName evidence="9">RND family efflux transporter</fullName>
    </submittedName>
</protein>
<reference evidence="9 10" key="1">
    <citation type="submission" date="2016-08" db="EMBL/GenBank/DDBJ databases">
        <authorList>
            <person name="Seilhamer J.J."/>
        </authorList>
    </citation>
    <scope>NUCLEOTIDE SEQUENCE [LARGE SCALE GENOMIC DNA]</scope>
    <source>
        <strain evidence="9">M3/6</strain>
    </source>
</reference>
<sequence length="398" mass="44088">MKTKNNNSKRRIRLFFMAFILLAGIMIISFYSCKDNKNDKIEWLTESVERQDISNMVTCTGTLEPITKIDVGTQVSGRVDKIYVDYNSIVSQGELLAELDQTVLQATLSSAKSSMATAKSELEYKEKNYERFKVLYEKQLISSSDYEEALYSYQKARNDYNVGVSNYQTAETNLGYAKIYSPINGVVLSREVEEGQTVAASFETPTLFTIANDLTKMRVIAEVDEADMGDIATGQRVMFTVDAFPYEEFTGTTTQVRLSPTTTNNVVTYEVVVEAPNDGLKLKPGMTATCTIYTLDKPDVLTVPSQAVNFNPGNEPIGEKDTVVWVLDQGNLLVRRQIKTGNSNNMYTEVLSGVNEGEKVVTGKNTQPAKLTTQPDSGNESSPFMAQPPRRGGGGGRR</sequence>
<proteinExistence type="inferred from homology"/>
<dbReference type="Pfam" id="PF25967">
    <property type="entry name" value="RND-MFP_C"/>
    <property type="match status" value="1"/>
</dbReference>
<keyword evidence="3" id="KW-0813">Transport</keyword>
<feature type="region of interest" description="Disordered" evidence="4">
    <location>
        <begin position="359"/>
        <end position="398"/>
    </location>
</feature>
<feature type="domain" description="Multidrug resistance protein MdtA-like barrel-sandwich hybrid" evidence="6">
    <location>
        <begin position="68"/>
        <end position="206"/>
    </location>
</feature>
<dbReference type="KEGG" id="psac:PSM36_1662"/>
<evidence type="ECO:0000256" key="1">
    <source>
        <dbReference type="ARBA" id="ARBA00004196"/>
    </source>
</evidence>
<dbReference type="InterPro" id="IPR058625">
    <property type="entry name" value="MdtA-like_BSH"/>
</dbReference>
<comment type="similarity">
    <text evidence="2">Belongs to the membrane fusion protein (MFP) (TC 8.A.1) family.</text>
</comment>
<keyword evidence="5" id="KW-1133">Transmembrane helix</keyword>
<feature type="transmembrane region" description="Helical" evidence="5">
    <location>
        <begin position="12"/>
        <end position="31"/>
    </location>
</feature>
<dbReference type="AlphaFoldDB" id="A0A1R3T345"/>
<feature type="compositionally biased region" description="Polar residues" evidence="4">
    <location>
        <begin position="363"/>
        <end position="384"/>
    </location>
</feature>
<dbReference type="Gene3D" id="2.40.30.170">
    <property type="match status" value="1"/>
</dbReference>
<evidence type="ECO:0000313" key="9">
    <source>
        <dbReference type="EMBL" id="SCD20482.1"/>
    </source>
</evidence>
<evidence type="ECO:0000259" key="6">
    <source>
        <dbReference type="Pfam" id="PF25917"/>
    </source>
</evidence>
<dbReference type="Pfam" id="PF25917">
    <property type="entry name" value="BSH_RND"/>
    <property type="match status" value="1"/>
</dbReference>
<feature type="domain" description="Multidrug resistance protein MdtA-like C-terminal permuted SH3" evidence="8">
    <location>
        <begin position="299"/>
        <end position="364"/>
    </location>
</feature>
<evidence type="ECO:0000256" key="5">
    <source>
        <dbReference type="SAM" id="Phobius"/>
    </source>
</evidence>
<dbReference type="PANTHER" id="PTHR30469">
    <property type="entry name" value="MULTIDRUG RESISTANCE PROTEIN MDTA"/>
    <property type="match status" value="1"/>
</dbReference>
<dbReference type="Gene3D" id="1.10.287.470">
    <property type="entry name" value="Helix hairpin bin"/>
    <property type="match status" value="1"/>
</dbReference>
<dbReference type="SUPFAM" id="SSF111369">
    <property type="entry name" value="HlyD-like secretion proteins"/>
    <property type="match status" value="1"/>
</dbReference>
<dbReference type="PANTHER" id="PTHR30469:SF33">
    <property type="entry name" value="SLR1207 PROTEIN"/>
    <property type="match status" value="1"/>
</dbReference>
<evidence type="ECO:0000256" key="4">
    <source>
        <dbReference type="SAM" id="MobiDB-lite"/>
    </source>
</evidence>
<dbReference type="GO" id="GO:0015562">
    <property type="term" value="F:efflux transmembrane transporter activity"/>
    <property type="evidence" value="ECO:0007669"/>
    <property type="project" value="InterPro"/>
</dbReference>
<evidence type="ECO:0000259" key="7">
    <source>
        <dbReference type="Pfam" id="PF25954"/>
    </source>
</evidence>
<dbReference type="GO" id="GO:1990281">
    <property type="term" value="C:efflux pump complex"/>
    <property type="evidence" value="ECO:0007669"/>
    <property type="project" value="TreeGrafter"/>
</dbReference>
<gene>
    <name evidence="9" type="ORF">PSM36_1662</name>
</gene>
<dbReference type="InterPro" id="IPR006143">
    <property type="entry name" value="RND_pump_MFP"/>
</dbReference>
<keyword evidence="5" id="KW-0812">Transmembrane</keyword>
<dbReference type="PROSITE" id="PS51257">
    <property type="entry name" value="PROKAR_LIPOPROTEIN"/>
    <property type="match status" value="1"/>
</dbReference>
<evidence type="ECO:0000256" key="3">
    <source>
        <dbReference type="ARBA" id="ARBA00022448"/>
    </source>
</evidence>
<dbReference type="Pfam" id="PF25954">
    <property type="entry name" value="Beta-barrel_RND_2"/>
    <property type="match status" value="1"/>
</dbReference>
<evidence type="ECO:0000313" key="10">
    <source>
        <dbReference type="Proteomes" id="UP000187464"/>
    </source>
</evidence>
<dbReference type="NCBIfam" id="TIGR01730">
    <property type="entry name" value="RND_mfp"/>
    <property type="match status" value="1"/>
</dbReference>
<dbReference type="RefSeq" id="WP_076930501.1">
    <property type="nucleotide sequence ID" value="NZ_LT605205.1"/>
</dbReference>
<dbReference type="Gene3D" id="2.40.420.20">
    <property type="match status" value="1"/>
</dbReference>
<evidence type="ECO:0000256" key="2">
    <source>
        <dbReference type="ARBA" id="ARBA00009477"/>
    </source>
</evidence>
<dbReference type="EMBL" id="LT605205">
    <property type="protein sequence ID" value="SCD20482.1"/>
    <property type="molecule type" value="Genomic_DNA"/>
</dbReference>